<dbReference type="EMBL" id="MN740177">
    <property type="protein sequence ID" value="QHT92108.1"/>
    <property type="molecule type" value="Genomic_DNA"/>
</dbReference>
<reference evidence="3" key="1">
    <citation type="journal article" date="2020" name="Nature">
        <title>Giant virus diversity and host interactions through global metagenomics.</title>
        <authorList>
            <person name="Schulz F."/>
            <person name="Roux S."/>
            <person name="Paez-Espino D."/>
            <person name="Jungbluth S."/>
            <person name="Walsh D.A."/>
            <person name="Denef V.J."/>
            <person name="McMahon K.D."/>
            <person name="Konstantinidis K.T."/>
            <person name="Eloe-Fadrosh E.A."/>
            <person name="Kyrpides N.C."/>
            <person name="Woyke T."/>
        </authorList>
    </citation>
    <scope>NUCLEOTIDE SEQUENCE</scope>
    <source>
        <strain evidence="3">GVMAG-M-3300023184-86</strain>
    </source>
</reference>
<dbReference type="Gene3D" id="1.10.287.70">
    <property type="match status" value="1"/>
</dbReference>
<feature type="transmembrane region" description="Helical" evidence="1">
    <location>
        <begin position="66"/>
        <end position="87"/>
    </location>
</feature>
<evidence type="ECO:0000256" key="1">
    <source>
        <dbReference type="SAM" id="Phobius"/>
    </source>
</evidence>
<dbReference type="Pfam" id="PF07885">
    <property type="entry name" value="Ion_trans_2"/>
    <property type="match status" value="1"/>
</dbReference>
<sequence>MKPIVKGVLTNLACMVIFAIIYIILKNHFKQNNTIVENMDCILFSASIQSGCGFTQLSPSTNLSKIIVFVQIVILICINIIPIFIYLM</sequence>
<feature type="domain" description="Potassium channel" evidence="2">
    <location>
        <begin position="14"/>
        <end position="83"/>
    </location>
</feature>
<feature type="transmembrane region" description="Helical" evidence="1">
    <location>
        <begin position="7"/>
        <end position="25"/>
    </location>
</feature>
<evidence type="ECO:0000259" key="2">
    <source>
        <dbReference type="Pfam" id="PF07885"/>
    </source>
</evidence>
<evidence type="ECO:0000313" key="3">
    <source>
        <dbReference type="EMBL" id="QHT92108.1"/>
    </source>
</evidence>
<protein>
    <recommendedName>
        <fullName evidence="2">Potassium channel domain-containing protein</fullName>
    </recommendedName>
</protein>
<keyword evidence="1" id="KW-0812">Transmembrane</keyword>
<keyword evidence="1" id="KW-0472">Membrane</keyword>
<keyword evidence="1" id="KW-1133">Transmembrane helix</keyword>
<dbReference type="SUPFAM" id="SSF81324">
    <property type="entry name" value="Voltage-gated potassium channels"/>
    <property type="match status" value="1"/>
</dbReference>
<dbReference type="AlphaFoldDB" id="A0A6C0IFZ4"/>
<proteinExistence type="predicted"/>
<accession>A0A6C0IFZ4</accession>
<name>A0A6C0IFZ4_9ZZZZ</name>
<dbReference type="InterPro" id="IPR013099">
    <property type="entry name" value="K_chnl_dom"/>
</dbReference>
<organism evidence="3">
    <name type="scientific">viral metagenome</name>
    <dbReference type="NCBI Taxonomy" id="1070528"/>
    <lineage>
        <taxon>unclassified sequences</taxon>
        <taxon>metagenomes</taxon>
        <taxon>organismal metagenomes</taxon>
    </lineage>
</organism>